<evidence type="ECO:0000313" key="3">
    <source>
        <dbReference type="Proteomes" id="UP001293593"/>
    </source>
</evidence>
<dbReference type="PANTHER" id="PTHR34460">
    <property type="entry name" value="VITELLOGENIN-LIKE PROTEIN"/>
    <property type="match status" value="1"/>
</dbReference>
<dbReference type="EMBL" id="JAWXYG010000002">
    <property type="protein sequence ID" value="KAK4281151.1"/>
    <property type="molecule type" value="Genomic_DNA"/>
</dbReference>
<dbReference type="PANTHER" id="PTHR34460:SF2">
    <property type="entry name" value="OS04G0405500 PROTEIN"/>
    <property type="match status" value="1"/>
</dbReference>
<organism evidence="2 3">
    <name type="scientific">Acacia crassicarpa</name>
    <name type="common">northern wattle</name>
    <dbReference type="NCBI Taxonomy" id="499986"/>
    <lineage>
        <taxon>Eukaryota</taxon>
        <taxon>Viridiplantae</taxon>
        <taxon>Streptophyta</taxon>
        <taxon>Embryophyta</taxon>
        <taxon>Tracheophyta</taxon>
        <taxon>Spermatophyta</taxon>
        <taxon>Magnoliopsida</taxon>
        <taxon>eudicotyledons</taxon>
        <taxon>Gunneridae</taxon>
        <taxon>Pentapetalae</taxon>
        <taxon>rosids</taxon>
        <taxon>fabids</taxon>
        <taxon>Fabales</taxon>
        <taxon>Fabaceae</taxon>
        <taxon>Caesalpinioideae</taxon>
        <taxon>mimosoid clade</taxon>
        <taxon>Acacieae</taxon>
        <taxon>Acacia</taxon>
    </lineage>
</organism>
<name>A0AAE1TE03_9FABA</name>
<feature type="compositionally biased region" description="Low complexity" evidence="1">
    <location>
        <begin position="65"/>
        <end position="84"/>
    </location>
</feature>
<feature type="region of interest" description="Disordered" evidence="1">
    <location>
        <begin position="65"/>
        <end position="90"/>
    </location>
</feature>
<dbReference type="AlphaFoldDB" id="A0AAE1TE03"/>
<gene>
    <name evidence="2" type="ORF">QN277_012676</name>
</gene>
<sequence>MEGGVDEEMADGMQCSDYPYRTNPHKICPPCFQEKLGKLFSSSLSLRPSTPFSDLLQSDRLLPLPSSSTSLPSSSPLTLPQSQPNTNAYHHHHCHCSRLHFLIVTKAQWTEI</sequence>
<evidence type="ECO:0000313" key="2">
    <source>
        <dbReference type="EMBL" id="KAK4281151.1"/>
    </source>
</evidence>
<keyword evidence="3" id="KW-1185">Reference proteome</keyword>
<reference evidence="2" key="1">
    <citation type="submission" date="2023-10" db="EMBL/GenBank/DDBJ databases">
        <title>Chromosome-level genome of the transformable northern wattle, Acacia crassicarpa.</title>
        <authorList>
            <person name="Massaro I."/>
            <person name="Sinha N.R."/>
            <person name="Poethig S."/>
            <person name="Leichty A.R."/>
        </authorList>
    </citation>
    <scope>NUCLEOTIDE SEQUENCE</scope>
    <source>
        <strain evidence="2">Acra3RX</strain>
        <tissue evidence="2">Leaf</tissue>
    </source>
</reference>
<accession>A0AAE1TE03</accession>
<comment type="caution">
    <text evidence="2">The sequence shown here is derived from an EMBL/GenBank/DDBJ whole genome shotgun (WGS) entry which is preliminary data.</text>
</comment>
<proteinExistence type="predicted"/>
<evidence type="ECO:0000256" key="1">
    <source>
        <dbReference type="SAM" id="MobiDB-lite"/>
    </source>
</evidence>
<dbReference type="Proteomes" id="UP001293593">
    <property type="component" value="Unassembled WGS sequence"/>
</dbReference>
<protein>
    <submittedName>
        <fullName evidence="2">Uncharacterized protein</fullName>
    </submittedName>
</protein>